<keyword evidence="5" id="KW-0862">Zinc</keyword>
<evidence type="ECO:0000259" key="12">
    <source>
        <dbReference type="PROSITE" id="PS50880"/>
    </source>
</evidence>
<feature type="domain" description="Toprim" evidence="12">
    <location>
        <begin position="44"/>
        <end position="204"/>
    </location>
</feature>
<evidence type="ECO:0000256" key="1">
    <source>
        <dbReference type="ARBA" id="ARBA00004496"/>
    </source>
</evidence>
<evidence type="ECO:0000256" key="3">
    <source>
        <dbReference type="ARBA" id="ARBA00022723"/>
    </source>
</evidence>
<dbReference type="GO" id="GO:0006265">
    <property type="term" value="P:DNA topological change"/>
    <property type="evidence" value="ECO:0007669"/>
    <property type="project" value="InterPro"/>
</dbReference>
<dbReference type="GO" id="GO:0003677">
    <property type="term" value="F:DNA binding"/>
    <property type="evidence" value="ECO:0007669"/>
    <property type="project" value="UniProtKB-KW"/>
</dbReference>
<dbReference type="GO" id="GO:0160097">
    <property type="term" value="F:reverse gyrase activity"/>
    <property type="evidence" value="ECO:0007669"/>
    <property type="project" value="UniProtKB-ARBA"/>
</dbReference>
<protein>
    <submittedName>
        <fullName evidence="14">Reverse gyrase</fullName>
    </submittedName>
</protein>
<dbReference type="SMART" id="SM00436">
    <property type="entry name" value="TOP1Bc"/>
    <property type="match status" value="1"/>
</dbReference>
<keyword evidence="9" id="KW-0413">Isomerase</keyword>
<dbReference type="Pfam" id="PF01131">
    <property type="entry name" value="Topoisom_bac"/>
    <property type="match status" value="1"/>
</dbReference>
<evidence type="ECO:0000313" key="15">
    <source>
        <dbReference type="Proteomes" id="UP000266622"/>
    </source>
</evidence>
<dbReference type="SMART" id="SM00437">
    <property type="entry name" value="TOP1Ac"/>
    <property type="match status" value="1"/>
</dbReference>
<evidence type="ECO:0000256" key="11">
    <source>
        <dbReference type="PROSITE-ProRule" id="PRU01381"/>
    </source>
</evidence>
<evidence type="ECO:0000256" key="5">
    <source>
        <dbReference type="ARBA" id="ARBA00022833"/>
    </source>
</evidence>
<evidence type="ECO:0000256" key="2">
    <source>
        <dbReference type="ARBA" id="ARBA00022490"/>
    </source>
</evidence>
<evidence type="ECO:0000256" key="4">
    <source>
        <dbReference type="ARBA" id="ARBA00022771"/>
    </source>
</evidence>
<dbReference type="InterPro" id="IPR013497">
    <property type="entry name" value="Topo_IA_cen"/>
</dbReference>
<evidence type="ECO:0000256" key="8">
    <source>
        <dbReference type="ARBA" id="ARBA00023125"/>
    </source>
</evidence>
<evidence type="ECO:0000313" key="14">
    <source>
        <dbReference type="EMBL" id="RIB35185.1"/>
    </source>
</evidence>
<dbReference type="Pfam" id="PF01751">
    <property type="entry name" value="Toprim"/>
    <property type="match status" value="1"/>
</dbReference>
<dbReference type="Gene3D" id="2.60.510.20">
    <property type="match status" value="1"/>
</dbReference>
<dbReference type="InterPro" id="IPR003602">
    <property type="entry name" value="Topo_IA_DNA-bd_dom"/>
</dbReference>
<dbReference type="Proteomes" id="UP000266622">
    <property type="component" value="Unassembled WGS sequence"/>
</dbReference>
<dbReference type="PROSITE" id="PS52037">
    <property type="entry name" value="ZF_RG_C"/>
    <property type="match status" value="1"/>
</dbReference>
<accession>A0A397WM80</accession>
<keyword evidence="6" id="KW-0460">Magnesium</keyword>
<dbReference type="Gene3D" id="1.10.290.10">
    <property type="entry name" value="Topoisomerase I, domain 4"/>
    <property type="match status" value="1"/>
</dbReference>
<name>A0A397WM80_9ARCH</name>
<keyword evidence="4 11" id="KW-0863">Zinc-finger</keyword>
<keyword evidence="7" id="KW-0799">Topoisomerase</keyword>
<evidence type="ECO:0000256" key="7">
    <source>
        <dbReference type="ARBA" id="ARBA00023029"/>
    </source>
</evidence>
<dbReference type="PROSITE" id="PS50880">
    <property type="entry name" value="TOPRIM"/>
    <property type="match status" value="1"/>
</dbReference>
<feature type="domain" description="Topo IA-type catalytic" evidence="13">
    <location>
        <begin position="220"/>
        <end position="625"/>
    </location>
</feature>
<dbReference type="GO" id="GO:0005737">
    <property type="term" value="C:cytoplasm"/>
    <property type="evidence" value="ECO:0007669"/>
    <property type="project" value="UniProtKB-SubCell"/>
</dbReference>
<dbReference type="NCBIfam" id="TIGR01054">
    <property type="entry name" value="rgy"/>
    <property type="match status" value="1"/>
</dbReference>
<dbReference type="InterPro" id="IPR003601">
    <property type="entry name" value="Topo_IA_2"/>
</dbReference>
<evidence type="ECO:0000256" key="9">
    <source>
        <dbReference type="ARBA" id="ARBA00023235"/>
    </source>
</evidence>
<dbReference type="InterPro" id="IPR013824">
    <property type="entry name" value="Topo_IA_cen_sub1"/>
</dbReference>
<dbReference type="InterPro" id="IPR013826">
    <property type="entry name" value="Topo_IA_cen_sub3"/>
</dbReference>
<gene>
    <name evidence="14" type="ORF">BXU00_02545</name>
</gene>
<dbReference type="InterPro" id="IPR006171">
    <property type="entry name" value="TOPRIM_dom"/>
</dbReference>
<dbReference type="InterPro" id="IPR023405">
    <property type="entry name" value="Topo_IA_core_domain"/>
</dbReference>
<evidence type="ECO:0000256" key="6">
    <source>
        <dbReference type="ARBA" id="ARBA00022842"/>
    </source>
</evidence>
<keyword evidence="8" id="KW-0238">DNA-binding</keyword>
<dbReference type="InterPro" id="IPR034142">
    <property type="entry name" value="TOPRIM_RevGyr"/>
</dbReference>
<comment type="caution">
    <text evidence="14">The sequence shown here is derived from an EMBL/GenBank/DDBJ whole genome shotgun (WGS) entry which is preliminary data.</text>
</comment>
<comment type="subcellular location">
    <subcellularLocation>
        <location evidence="1">Cytoplasm</location>
    </subcellularLocation>
</comment>
<dbReference type="SUPFAM" id="SSF56712">
    <property type="entry name" value="Prokaryotic type I DNA topoisomerase"/>
    <property type="match status" value="1"/>
</dbReference>
<proteinExistence type="inferred from homology"/>
<keyword evidence="3" id="KW-0479">Metal-binding</keyword>
<dbReference type="SMART" id="SM00493">
    <property type="entry name" value="TOPRIM"/>
    <property type="match status" value="1"/>
</dbReference>
<dbReference type="AlphaFoldDB" id="A0A397WM80"/>
<evidence type="ECO:0000259" key="13">
    <source>
        <dbReference type="PROSITE" id="PS52039"/>
    </source>
</evidence>
<dbReference type="PROSITE" id="PS52039">
    <property type="entry name" value="TOPO_IA_2"/>
    <property type="match status" value="1"/>
</dbReference>
<dbReference type="PANTHER" id="PTHR43505:SF1">
    <property type="entry name" value="REVERSE GYRASE"/>
    <property type="match status" value="1"/>
</dbReference>
<dbReference type="PANTHER" id="PTHR43505">
    <property type="entry name" value="REVERSE GYRASE"/>
    <property type="match status" value="1"/>
</dbReference>
<dbReference type="EMBL" id="MWMI01000004">
    <property type="protein sequence ID" value="RIB35185.1"/>
    <property type="molecule type" value="Genomic_DNA"/>
</dbReference>
<dbReference type="InterPro" id="IPR005736">
    <property type="entry name" value="Reverse_gyrase"/>
</dbReference>
<dbReference type="CDD" id="cd03361">
    <property type="entry name" value="TOPRIM_TopoIA_RevGyr"/>
    <property type="match status" value="1"/>
</dbReference>
<dbReference type="CDD" id="cd00186">
    <property type="entry name" value="TOP1Ac"/>
    <property type="match status" value="1"/>
</dbReference>
<dbReference type="PRINTS" id="PR00417">
    <property type="entry name" value="PRTPISMRASEI"/>
</dbReference>
<comment type="similarity">
    <text evidence="10">In the N-terminal section; belongs to the DEAD box helicase family. DDVD subfamily.</text>
</comment>
<dbReference type="Gene3D" id="1.10.460.10">
    <property type="entry name" value="Topoisomerase I, domain 2"/>
    <property type="match status" value="1"/>
</dbReference>
<evidence type="ECO:0000256" key="10">
    <source>
        <dbReference type="ARBA" id="ARBA00043976"/>
    </source>
</evidence>
<dbReference type="GO" id="GO:0008270">
    <property type="term" value="F:zinc ion binding"/>
    <property type="evidence" value="ECO:0007669"/>
    <property type="project" value="UniProtKB-KW"/>
</dbReference>
<sequence length="634" mass="73870">MNFLKKFEEIDFDSIKKEIEENRKFVSKILEGKITKKREELMNTVLFIVESPNKAKTIANFFGKPSTRLIRGIQLYEVSTGNKQLIITATKGHILDLTTENIGFYGIIVSNGEIIPVYNTIKKCLNCGKQFVEYLDDRKCPYCGSNQIDDSYDRIIALQELAQEVDYVYIGTDPDYEGEAIAYFVYLLLKPFNRKIYRLEFHEVTKNAILNAIENLREIDINMVKAQIVRRVEDRWLGFSLSQIVQEKFKKKWLSAGRVQTPVLGWIVDRYFDRLNSKHFQLIISLKDGKTLVISTEIKDKKKIKEIAKKILKSEVYIKSYSEKEEEIYPNPPLITSTMLQLANRILKISVDRIMQIAQDLFEAGLITYHRTDSTRISPVGIQIAKDYISEKFGLEYFNGRSWGTGGAHEAIRPTKPIDASKLREMIESGELEVFIDLTNYHYAVYDIIFKRFIQSQMTPVRIRKFEQVIQVPEINAEIKLEGALEILKHGWDLVDQFLINMLINTPVSNTEIENVKYRIAYKYPLYTQSDIIELMRERGIGRPSTYATIVFKLTERGYVLNKGNYMVPVKLGIEVYNFLKNNFGEHVSEEKTRELENKMKILEEGKEDFYRMLKDLYSETLDIIKKWESIKSQ</sequence>
<organism evidence="14 15">
    <name type="scientific">Candidatus Nanoclepta minutus</name>
    <dbReference type="NCBI Taxonomy" id="1940235"/>
    <lineage>
        <taxon>Archaea</taxon>
        <taxon>Nanobdellota</taxon>
        <taxon>Candidatus Nanoclepta</taxon>
    </lineage>
</organism>
<reference evidence="14 15" key="1">
    <citation type="journal article" date="2018" name="Syst. Appl. Microbiol.">
        <title>A new symbiotic nanoarchaeote (Candidatus Nanoclepta minutus) and its host (Zestosphaera tikiterensis gen. nov., sp. nov.) from a New Zealand hot spring.</title>
        <authorList>
            <person name="St John E."/>
            <person name="Liu Y."/>
            <person name="Podar M."/>
            <person name="Stott M.B."/>
            <person name="Meneghin J."/>
            <person name="Chen Z."/>
            <person name="Lagutin K."/>
            <person name="Mitchell K."/>
            <person name="Reysenbach A.L."/>
        </authorList>
    </citation>
    <scope>NUCLEOTIDE SEQUENCE [LARGE SCALE GENOMIC DNA]</scope>
    <source>
        <strain evidence="14">NZ3</strain>
    </source>
</reference>
<keyword evidence="2" id="KW-0963">Cytoplasm</keyword>
<dbReference type="Gene3D" id="3.40.50.140">
    <property type="match status" value="1"/>
</dbReference>